<dbReference type="GO" id="GO:0005524">
    <property type="term" value="F:ATP binding"/>
    <property type="evidence" value="ECO:0007669"/>
    <property type="project" value="UniProtKB-KW"/>
</dbReference>
<evidence type="ECO:0000259" key="15">
    <source>
        <dbReference type="PROSITE" id="PS50929"/>
    </source>
</evidence>
<evidence type="ECO:0000256" key="10">
    <source>
        <dbReference type="ARBA" id="ARBA00023136"/>
    </source>
</evidence>
<dbReference type="GO" id="GO:0090374">
    <property type="term" value="P:oligopeptide export from mitochondrion"/>
    <property type="evidence" value="ECO:0007669"/>
    <property type="project" value="TreeGrafter"/>
</dbReference>
<dbReference type="InterPro" id="IPR003593">
    <property type="entry name" value="AAA+_ATPase"/>
</dbReference>
<dbReference type="InterPro" id="IPR003439">
    <property type="entry name" value="ABC_transporter-like_ATP-bd"/>
</dbReference>
<dbReference type="PANTHER" id="PTHR43394">
    <property type="entry name" value="ATP-DEPENDENT PERMEASE MDL1, MITOCHONDRIAL"/>
    <property type="match status" value="1"/>
</dbReference>
<feature type="domain" description="ABC transmembrane type-1" evidence="15">
    <location>
        <begin position="733"/>
        <end position="1020"/>
    </location>
</feature>
<keyword evidence="3" id="KW-0813">Transport</keyword>
<dbReference type="CDD" id="cd03249">
    <property type="entry name" value="ABC_MTABC3_MDL1_MDL2"/>
    <property type="match status" value="1"/>
</dbReference>
<sequence length="1322" mass="145939">MGRLSDSSPPPNLNEKPHHETGELCATPPPAEDTSESIAVNSDRTGSEVEGKDGRKDAAEAEQTASLANYFRVLSYTSAKDRVVLGMALICSIGSGVPLPLMNIVFGKMVGEFNGYFIPGTSVTEAQFKSSVSKLSLYIVYLFIAKFALTYVSMFCFRVIGLRVSAALRLEYMQSLFTQPITTLDQVSVGTVTNTISTLSNSIQQSITDKLAILFQSLALLVTAYIIAFKYSWALTLVTSACLLFILIACSVTIPIITKIQQKVDKADEKHSSVAAEVFGSIRTVVSLGAEESLSKKYAAWIEEAQRRGQRMSTVMGVQFALMFFAMYSSFSLAFWFGLKLYREGHIDDINTVITVFFSIMIAVTILGNIATPLIIISKAASAASSFFEMIDSERIELGGLRDPDVSAHEDIVFQDVHFTYPTRPDSAVLKGLHARFEKGKTTALVGPSGSGKSTIVALVERWYQLRVGEEDHSRGTILVGEHNINSLDIKWWRSQIGLVQQEPFLFNDTIFNNVSFGLIGTKWENETDAVKREMVEKACREAFAAEFIDRLPKGYSTMVGENGTKLSGGQRQRLAIARSIVKEPTILILDEATSAIDVRGEKIVQAALDQVSKNRTTIVIAHRLSTIRRADHIVVMKGGANVEQGTHEELLAVEKGVYHGLVHAQKLELLAEDETHESEIAHELKEEIQLAHSALDYRPQTEEENKKDRNRGFFSSIGRILYEQRANWPFYLTTVFGAVGAGAAFPLQSWLFAKLIHVFQLTGQQLADAANFWALMFFILALGVALSYSIVGYSTNSLSVRIGSSCRKEYFQSILEKPIPFYDMNENASGSLISRLATDPKQVQDLVGMNGIFPVISIFSMIGCIAIAFSFGWKLSLVAVFAALPCTFLAAFMRIRYEMQFEAMNAKVYSGSSQFAAESIEAFRTVSALTMEDSILDRYANLLRQQQNKAFRKAWYATLIFAFSDSVELCAMALTFWYGGQLLASREYQPTSFFVIYMAIIQGGQSAGQFLSFGPNMAQATASANRVMNLRPSSFTKDTANIGQKQLAHFASQSGASIEFSDVAFKYASQDAPLFTGLNVSIESGQFVAFVGPSGCGKTTVISLLERFYDPFRGTISLNGQNIRSIETTSYRRALSLVAQEPRLFEGTIRENITLGLNKSDFTENEIIQACKDAEIHDFITSLPEGYSTELGIKAQTALSGGQRQRLCIARALLRKPSLLLLDEATSSLDSQSEKVVQAALERLAGRRNMTIVAVAHRLATIQKADMIFVFGESEAGHGSRIVEQGTHQELLRTKGTYWQMVSIRTLFPRLFASFSLLKLS</sequence>
<dbReference type="RefSeq" id="XP_031918872.1">
    <property type="nucleotide sequence ID" value="XM_032053196.1"/>
</dbReference>
<dbReference type="CDD" id="cd18578">
    <property type="entry name" value="ABC_6TM_Pgp_ABCB1_D2_like"/>
    <property type="match status" value="1"/>
</dbReference>
<feature type="domain" description="ABC transporter" evidence="14">
    <location>
        <begin position="1059"/>
        <end position="1305"/>
    </location>
</feature>
<feature type="transmembrane region" description="Helical" evidence="13">
    <location>
        <begin position="955"/>
        <end position="979"/>
    </location>
</feature>
<dbReference type="InterPro" id="IPR036640">
    <property type="entry name" value="ABC1_TM_sf"/>
</dbReference>
<keyword evidence="10 13" id="KW-0472">Membrane</keyword>
<dbReference type="InterPro" id="IPR027417">
    <property type="entry name" value="P-loop_NTPase"/>
</dbReference>
<evidence type="ECO:0000256" key="4">
    <source>
        <dbReference type="ARBA" id="ARBA00022475"/>
    </source>
</evidence>
<evidence type="ECO:0000313" key="16">
    <source>
        <dbReference type="EMBL" id="KAE8142809.1"/>
    </source>
</evidence>
<evidence type="ECO:0000256" key="5">
    <source>
        <dbReference type="ARBA" id="ARBA00022692"/>
    </source>
</evidence>
<dbReference type="PROSITE" id="PS00211">
    <property type="entry name" value="ABC_TRANSPORTER_1"/>
    <property type="match status" value="2"/>
</dbReference>
<feature type="transmembrane region" description="Helical" evidence="13">
    <location>
        <begin position="315"/>
        <end position="338"/>
    </location>
</feature>
<dbReference type="CDD" id="cd18577">
    <property type="entry name" value="ABC_6TM_Pgp_ABCB1_D1_like"/>
    <property type="match status" value="1"/>
</dbReference>
<feature type="transmembrane region" description="Helical" evidence="13">
    <location>
        <begin position="350"/>
        <end position="377"/>
    </location>
</feature>
<evidence type="ECO:0000313" key="17">
    <source>
        <dbReference type="Proteomes" id="UP000325672"/>
    </source>
</evidence>
<dbReference type="SUPFAM" id="SSF90123">
    <property type="entry name" value="ABC transporter transmembrane region"/>
    <property type="match status" value="2"/>
</dbReference>
<evidence type="ECO:0000256" key="11">
    <source>
        <dbReference type="ARBA" id="ARBA00023180"/>
    </source>
</evidence>
<dbReference type="PROSITE" id="PS50893">
    <property type="entry name" value="ABC_TRANSPORTER_2"/>
    <property type="match status" value="2"/>
</dbReference>
<keyword evidence="17" id="KW-1185">Reference proteome</keyword>
<dbReference type="FunFam" id="3.40.50.300:FF:001530">
    <property type="entry name" value="ABC multidrug transporter (Eurofung)"/>
    <property type="match status" value="1"/>
</dbReference>
<dbReference type="Pfam" id="PF00005">
    <property type="entry name" value="ABC_tran"/>
    <property type="match status" value="2"/>
</dbReference>
<evidence type="ECO:0000256" key="9">
    <source>
        <dbReference type="ARBA" id="ARBA00022989"/>
    </source>
</evidence>
<organism evidence="16 17">
    <name type="scientific">Aspergillus pseudotamarii</name>
    <dbReference type="NCBI Taxonomy" id="132259"/>
    <lineage>
        <taxon>Eukaryota</taxon>
        <taxon>Fungi</taxon>
        <taxon>Dikarya</taxon>
        <taxon>Ascomycota</taxon>
        <taxon>Pezizomycotina</taxon>
        <taxon>Eurotiomycetes</taxon>
        <taxon>Eurotiomycetidae</taxon>
        <taxon>Eurotiales</taxon>
        <taxon>Aspergillaceae</taxon>
        <taxon>Aspergillus</taxon>
        <taxon>Aspergillus subgen. Circumdati</taxon>
    </lineage>
</organism>
<dbReference type="OrthoDB" id="6500128at2759"/>
<dbReference type="PROSITE" id="PS50929">
    <property type="entry name" value="ABC_TM1F"/>
    <property type="match status" value="2"/>
</dbReference>
<keyword evidence="4" id="KW-1003">Cell membrane</keyword>
<feature type="transmembrane region" description="Helical" evidence="13">
    <location>
        <begin position="83"/>
        <end position="106"/>
    </location>
</feature>
<dbReference type="InterPro" id="IPR011527">
    <property type="entry name" value="ABC1_TM_dom"/>
</dbReference>
<dbReference type="Gene3D" id="1.20.1560.10">
    <property type="entry name" value="ABC transporter type 1, transmembrane domain"/>
    <property type="match status" value="1"/>
</dbReference>
<evidence type="ECO:0000256" key="7">
    <source>
        <dbReference type="ARBA" id="ARBA00022741"/>
    </source>
</evidence>
<dbReference type="GO" id="GO:0005743">
    <property type="term" value="C:mitochondrial inner membrane"/>
    <property type="evidence" value="ECO:0007669"/>
    <property type="project" value="TreeGrafter"/>
</dbReference>
<keyword evidence="6" id="KW-0677">Repeat</keyword>
<gene>
    <name evidence="16" type="ORF">BDV38DRAFT_234070</name>
</gene>
<feature type="transmembrane region" description="Helical" evidence="13">
    <location>
        <begin position="138"/>
        <end position="160"/>
    </location>
</feature>
<keyword evidence="7" id="KW-0547">Nucleotide-binding</keyword>
<feature type="transmembrane region" description="Helical" evidence="13">
    <location>
        <begin position="773"/>
        <end position="792"/>
    </location>
</feature>
<feature type="transmembrane region" description="Helical" evidence="13">
    <location>
        <begin position="211"/>
        <end position="228"/>
    </location>
</feature>
<dbReference type="PANTHER" id="PTHR43394:SF27">
    <property type="entry name" value="ATP-DEPENDENT TRANSLOCASE ABCB1-LIKE"/>
    <property type="match status" value="1"/>
</dbReference>
<dbReference type="Pfam" id="PF00664">
    <property type="entry name" value="ABC_membrane"/>
    <property type="match status" value="2"/>
</dbReference>
<dbReference type="Proteomes" id="UP000325672">
    <property type="component" value="Unassembled WGS sequence"/>
</dbReference>
<comment type="similarity">
    <text evidence="2">Belongs to the ABC transporter superfamily. ABCB family. Multidrug resistance exporter (TC 3.A.1.201) subfamily.</text>
</comment>
<dbReference type="GeneID" id="43637406"/>
<dbReference type="SUPFAM" id="SSF52540">
    <property type="entry name" value="P-loop containing nucleoside triphosphate hydrolases"/>
    <property type="match status" value="2"/>
</dbReference>
<dbReference type="GO" id="GO:0016887">
    <property type="term" value="F:ATP hydrolysis activity"/>
    <property type="evidence" value="ECO:0007669"/>
    <property type="project" value="InterPro"/>
</dbReference>
<evidence type="ECO:0000256" key="8">
    <source>
        <dbReference type="ARBA" id="ARBA00022840"/>
    </source>
</evidence>
<keyword evidence="8" id="KW-0067">ATP-binding</keyword>
<feature type="transmembrane region" description="Helical" evidence="13">
    <location>
        <begin position="878"/>
        <end position="896"/>
    </location>
</feature>
<evidence type="ECO:0000256" key="12">
    <source>
        <dbReference type="SAM" id="MobiDB-lite"/>
    </source>
</evidence>
<comment type="subcellular location">
    <subcellularLocation>
        <location evidence="1">Cell membrane</location>
        <topology evidence="1">Multi-pass membrane protein</topology>
    </subcellularLocation>
</comment>
<dbReference type="InterPro" id="IPR039421">
    <property type="entry name" value="Type_1_exporter"/>
</dbReference>
<feature type="transmembrane region" description="Helical" evidence="13">
    <location>
        <begin position="729"/>
        <end position="753"/>
    </location>
</feature>
<name>A0A5N6T9E8_ASPPS</name>
<evidence type="ECO:0000256" key="2">
    <source>
        <dbReference type="ARBA" id="ARBA00007577"/>
    </source>
</evidence>
<evidence type="ECO:0000256" key="6">
    <source>
        <dbReference type="ARBA" id="ARBA00022737"/>
    </source>
</evidence>
<evidence type="ECO:0000256" key="1">
    <source>
        <dbReference type="ARBA" id="ARBA00004651"/>
    </source>
</evidence>
<dbReference type="SMART" id="SM00382">
    <property type="entry name" value="AAA"/>
    <property type="match status" value="2"/>
</dbReference>
<evidence type="ECO:0000259" key="14">
    <source>
        <dbReference type="PROSITE" id="PS50893"/>
    </source>
</evidence>
<feature type="domain" description="ABC transmembrane type-1" evidence="15">
    <location>
        <begin position="88"/>
        <end position="379"/>
    </location>
</feature>
<feature type="transmembrane region" description="Helical" evidence="13">
    <location>
        <begin position="852"/>
        <end position="872"/>
    </location>
</feature>
<accession>A0A5N6T9E8</accession>
<reference evidence="16 17" key="1">
    <citation type="submission" date="2019-04" db="EMBL/GenBank/DDBJ databases">
        <title>Friends and foes A comparative genomics study of 23 Aspergillus species from section Flavi.</title>
        <authorList>
            <consortium name="DOE Joint Genome Institute"/>
            <person name="Kjaerbolling I."/>
            <person name="Vesth T."/>
            <person name="Frisvad J.C."/>
            <person name="Nybo J.L."/>
            <person name="Theobald S."/>
            <person name="Kildgaard S."/>
            <person name="Isbrandt T."/>
            <person name="Kuo A."/>
            <person name="Sato A."/>
            <person name="Lyhne E.K."/>
            <person name="Kogle M.E."/>
            <person name="Wiebenga A."/>
            <person name="Kun R.S."/>
            <person name="Lubbers R.J."/>
            <person name="Makela M.R."/>
            <person name="Barry K."/>
            <person name="Chovatia M."/>
            <person name="Clum A."/>
            <person name="Daum C."/>
            <person name="Haridas S."/>
            <person name="He G."/>
            <person name="LaButti K."/>
            <person name="Lipzen A."/>
            <person name="Mondo S."/>
            <person name="Riley R."/>
            <person name="Salamov A."/>
            <person name="Simmons B.A."/>
            <person name="Magnuson J.K."/>
            <person name="Henrissat B."/>
            <person name="Mortensen U.H."/>
            <person name="Larsen T.O."/>
            <person name="Devries R.P."/>
            <person name="Grigoriev I.V."/>
            <person name="Machida M."/>
            <person name="Baker S.E."/>
            <person name="Andersen M.R."/>
        </authorList>
    </citation>
    <scope>NUCLEOTIDE SEQUENCE [LARGE SCALE GENOMIC DNA]</scope>
    <source>
        <strain evidence="16 17">CBS 117625</strain>
    </source>
</reference>
<dbReference type="FunFam" id="3.40.50.300:FF:000913">
    <property type="entry name" value="ABC multidrug transporter SitT"/>
    <property type="match status" value="1"/>
</dbReference>
<dbReference type="FunFam" id="1.20.1560.10:FF:000057">
    <property type="entry name" value="ABC multidrug transporter SitT"/>
    <property type="match status" value="1"/>
</dbReference>
<feature type="domain" description="ABC transporter" evidence="14">
    <location>
        <begin position="412"/>
        <end position="664"/>
    </location>
</feature>
<evidence type="ECO:0000256" key="13">
    <source>
        <dbReference type="SAM" id="Phobius"/>
    </source>
</evidence>
<dbReference type="GO" id="GO:0015421">
    <property type="term" value="F:ABC-type oligopeptide transporter activity"/>
    <property type="evidence" value="ECO:0007669"/>
    <property type="project" value="TreeGrafter"/>
</dbReference>
<protein>
    <submittedName>
        <fullName evidence="16">P-loop containing nucleoside triphosphate hydrolase protein</fullName>
    </submittedName>
</protein>
<dbReference type="Gene3D" id="3.40.50.300">
    <property type="entry name" value="P-loop containing nucleotide triphosphate hydrolases"/>
    <property type="match status" value="2"/>
</dbReference>
<evidence type="ECO:0000256" key="3">
    <source>
        <dbReference type="ARBA" id="ARBA00022448"/>
    </source>
</evidence>
<proteinExistence type="inferred from homology"/>
<keyword evidence="16" id="KW-0378">Hydrolase</keyword>
<keyword evidence="9 13" id="KW-1133">Transmembrane helix</keyword>
<feature type="compositionally biased region" description="Basic and acidic residues" evidence="12">
    <location>
        <begin position="45"/>
        <end position="58"/>
    </location>
</feature>
<feature type="region of interest" description="Disordered" evidence="12">
    <location>
        <begin position="1"/>
        <end position="58"/>
    </location>
</feature>
<dbReference type="InterPro" id="IPR017871">
    <property type="entry name" value="ABC_transporter-like_CS"/>
</dbReference>
<keyword evidence="11" id="KW-0325">Glycoprotein</keyword>
<keyword evidence="5 13" id="KW-0812">Transmembrane</keyword>
<dbReference type="GO" id="GO:0005886">
    <property type="term" value="C:plasma membrane"/>
    <property type="evidence" value="ECO:0007669"/>
    <property type="project" value="UniProtKB-SubCell"/>
</dbReference>
<feature type="transmembrane region" description="Helical" evidence="13">
    <location>
        <begin position="234"/>
        <end position="257"/>
    </location>
</feature>
<dbReference type="EMBL" id="ML743553">
    <property type="protein sequence ID" value="KAE8142809.1"/>
    <property type="molecule type" value="Genomic_DNA"/>
</dbReference>